<reference evidence="5" key="1">
    <citation type="submission" date="2017-01" db="EMBL/GenBank/DDBJ databases">
        <authorList>
            <person name="Varghese N."/>
            <person name="Submissions S."/>
        </authorList>
    </citation>
    <scope>NUCLEOTIDE SEQUENCE [LARGE SCALE GENOMIC DNA]</scope>
    <source>
        <strain evidence="5">DSM 22306</strain>
    </source>
</reference>
<protein>
    <submittedName>
        <fullName evidence="4">Transcriptional regulator, TetR family</fullName>
    </submittedName>
</protein>
<dbReference type="AlphaFoldDB" id="A0A1N7MXN2"/>
<dbReference type="PANTHER" id="PTHR30055:SF239">
    <property type="entry name" value="TRANSCRIPTIONAL REGULATORY PROTEIN"/>
    <property type="match status" value="1"/>
</dbReference>
<dbReference type="Proteomes" id="UP000185999">
    <property type="component" value="Unassembled WGS sequence"/>
</dbReference>
<dbReference type="SUPFAM" id="SSF46689">
    <property type="entry name" value="Homeodomain-like"/>
    <property type="match status" value="1"/>
</dbReference>
<dbReference type="PRINTS" id="PR00455">
    <property type="entry name" value="HTHTETR"/>
</dbReference>
<dbReference type="PROSITE" id="PS50977">
    <property type="entry name" value="HTH_TETR_2"/>
    <property type="match status" value="1"/>
</dbReference>
<dbReference type="InterPro" id="IPR001647">
    <property type="entry name" value="HTH_TetR"/>
</dbReference>
<dbReference type="RefSeq" id="WP_054340776.1">
    <property type="nucleotide sequence ID" value="NZ_FTOE01000007.1"/>
</dbReference>
<evidence type="ECO:0000259" key="3">
    <source>
        <dbReference type="PROSITE" id="PS50977"/>
    </source>
</evidence>
<feature type="domain" description="HTH tetR-type" evidence="3">
    <location>
        <begin position="17"/>
        <end position="77"/>
    </location>
</feature>
<dbReference type="STRING" id="619304.SAMN05421760_10798"/>
<dbReference type="InterPro" id="IPR009057">
    <property type="entry name" value="Homeodomain-like_sf"/>
</dbReference>
<evidence type="ECO:0000256" key="1">
    <source>
        <dbReference type="ARBA" id="ARBA00023125"/>
    </source>
</evidence>
<dbReference type="PANTHER" id="PTHR30055">
    <property type="entry name" value="HTH-TYPE TRANSCRIPTIONAL REGULATOR RUTR"/>
    <property type="match status" value="1"/>
</dbReference>
<dbReference type="Pfam" id="PF00440">
    <property type="entry name" value="TetR_N"/>
    <property type="match status" value="1"/>
</dbReference>
<dbReference type="Gene3D" id="1.10.357.10">
    <property type="entry name" value="Tetracycline Repressor, domain 2"/>
    <property type="match status" value="1"/>
</dbReference>
<feature type="DNA-binding region" description="H-T-H motif" evidence="2">
    <location>
        <begin position="40"/>
        <end position="59"/>
    </location>
</feature>
<dbReference type="GO" id="GO:0003700">
    <property type="term" value="F:DNA-binding transcription factor activity"/>
    <property type="evidence" value="ECO:0007669"/>
    <property type="project" value="TreeGrafter"/>
</dbReference>
<evidence type="ECO:0000256" key="2">
    <source>
        <dbReference type="PROSITE-ProRule" id="PRU00335"/>
    </source>
</evidence>
<dbReference type="InterPro" id="IPR050109">
    <property type="entry name" value="HTH-type_TetR-like_transc_reg"/>
</dbReference>
<gene>
    <name evidence="4" type="ORF">SAMN05421760_10798</name>
</gene>
<evidence type="ECO:0000313" key="5">
    <source>
        <dbReference type="Proteomes" id="UP000185999"/>
    </source>
</evidence>
<keyword evidence="1 2" id="KW-0238">DNA-binding</keyword>
<name>A0A1N7MXN2_9GAMM</name>
<organism evidence="4 5">
    <name type="scientific">Neptunomonas antarctica</name>
    <dbReference type="NCBI Taxonomy" id="619304"/>
    <lineage>
        <taxon>Bacteria</taxon>
        <taxon>Pseudomonadati</taxon>
        <taxon>Pseudomonadota</taxon>
        <taxon>Gammaproteobacteria</taxon>
        <taxon>Oceanospirillales</taxon>
        <taxon>Oceanospirillaceae</taxon>
        <taxon>Neptunomonas</taxon>
    </lineage>
</organism>
<evidence type="ECO:0000313" key="4">
    <source>
        <dbReference type="EMBL" id="SIS90855.1"/>
    </source>
</evidence>
<keyword evidence="5" id="KW-1185">Reference proteome</keyword>
<sequence>MQKAPEPKPKPKQSGWRGSEDLWLDAAYNLLVESGVASVKVMPLAKALNLSRTSFYWHFADRDALLDALIKRWERQNTGQLVAQTERYAQTINEAVLNLFDCWINPQLFDARMDFAIRNWAQQTPALKTLMEQNDRQRLTAIGEMFSRFGFTPQQSETRARTAYYTQVGYISMMVEEPMAERLKRIPDYVESLTASYPTDAEIARFMARHQTTDPLSAA</sequence>
<proteinExistence type="predicted"/>
<dbReference type="EMBL" id="FTOE01000007">
    <property type="protein sequence ID" value="SIS90855.1"/>
    <property type="molecule type" value="Genomic_DNA"/>
</dbReference>
<dbReference type="OrthoDB" id="4541465at2"/>
<dbReference type="GO" id="GO:0000976">
    <property type="term" value="F:transcription cis-regulatory region binding"/>
    <property type="evidence" value="ECO:0007669"/>
    <property type="project" value="TreeGrafter"/>
</dbReference>
<accession>A0A1N7MXN2</accession>